<evidence type="ECO:0000256" key="1">
    <source>
        <dbReference type="SAM" id="Phobius"/>
    </source>
</evidence>
<accession>A0ABR5CJB5</accession>
<dbReference type="PANTHER" id="PTHR35797:SF1">
    <property type="entry name" value="PROTEASE"/>
    <property type="match status" value="1"/>
</dbReference>
<sequence length="311" mass="32880">MPPHERLFLAAAVRATATEESTVNHHVPAPTLPAAPVGGGLDLVARRTFAWFLGVLAAITTAVMAPLWLTGADADSFNATVPLLSWAPALSALAAHLLARRRASFVRWVGIRPFASRRIAGTWAVMLGVFLVIPAVSTCLGVAIGVVAWQPSPEAWTLLPLILPFALLGLLTVTGEEIGWRGALQTTLAPLGAVRASALIAVLWALWHLPLTLGYASSGDFSLRDVAATSVDLLIIGFVLSAARIMSSSMWPAAWAHALMNSTLVFAESNLTTPARDLADGPFWAMQAITWIVAAVAATSTMLIATRVKSR</sequence>
<feature type="transmembrane region" description="Helical" evidence="1">
    <location>
        <begin position="120"/>
        <end position="149"/>
    </location>
</feature>
<comment type="caution">
    <text evidence="3">The sequence shown here is derived from an EMBL/GenBank/DDBJ whole genome shotgun (WGS) entry which is preliminary data.</text>
</comment>
<evidence type="ECO:0000259" key="2">
    <source>
        <dbReference type="Pfam" id="PF02517"/>
    </source>
</evidence>
<dbReference type="EMBL" id="JYFC01000001">
    <property type="protein sequence ID" value="KJC65743.1"/>
    <property type="molecule type" value="Genomic_DNA"/>
</dbReference>
<feature type="transmembrane region" description="Helical" evidence="1">
    <location>
        <begin position="81"/>
        <end position="99"/>
    </location>
</feature>
<reference evidence="3 4" key="1">
    <citation type="journal article" date="2001" name="Int. J. Syst. Evol. Microbiol.">
        <title>Agreia bicolorata gen. nov., sp. nov., to accommodate actinobacteria isolated from narrow reed grass infected by the nematode Heteroanguina graminophila.</title>
        <authorList>
            <person name="Evtushenko L.I."/>
            <person name="Dorofeeva L.V."/>
            <person name="Dobrovolskaya T.G."/>
            <person name="Streshinskaya G.M."/>
            <person name="Subbotin S.A."/>
            <person name="Tiedje J.M."/>
        </authorList>
    </citation>
    <scope>NUCLEOTIDE SEQUENCE [LARGE SCALE GENOMIC DNA]</scope>
    <source>
        <strain evidence="3 4">VKM Ac-1804</strain>
    </source>
</reference>
<protein>
    <recommendedName>
        <fullName evidence="2">CAAX prenyl protease 2/Lysostaphin resistance protein A-like domain-containing protein</fullName>
    </recommendedName>
</protein>
<feature type="transmembrane region" description="Helical" evidence="1">
    <location>
        <begin position="283"/>
        <end position="305"/>
    </location>
</feature>
<evidence type="ECO:0000313" key="4">
    <source>
        <dbReference type="Proteomes" id="UP000032503"/>
    </source>
</evidence>
<dbReference type="InterPro" id="IPR003675">
    <property type="entry name" value="Rce1/LyrA-like_dom"/>
</dbReference>
<gene>
    <name evidence="3" type="ORF">TZ00_02950</name>
</gene>
<keyword evidence="1" id="KW-1133">Transmembrane helix</keyword>
<keyword evidence="1" id="KW-0472">Membrane</keyword>
<dbReference type="Pfam" id="PF02517">
    <property type="entry name" value="Rce1-like"/>
    <property type="match status" value="1"/>
</dbReference>
<keyword evidence="1" id="KW-0812">Transmembrane</keyword>
<evidence type="ECO:0000313" key="3">
    <source>
        <dbReference type="EMBL" id="KJC65743.1"/>
    </source>
</evidence>
<feature type="transmembrane region" description="Helical" evidence="1">
    <location>
        <begin position="155"/>
        <end position="175"/>
    </location>
</feature>
<feature type="transmembrane region" description="Helical" evidence="1">
    <location>
        <begin position="187"/>
        <end position="207"/>
    </location>
</feature>
<keyword evidence="4" id="KW-1185">Reference proteome</keyword>
<dbReference type="InterPro" id="IPR042150">
    <property type="entry name" value="MmRce1-like"/>
</dbReference>
<dbReference type="Proteomes" id="UP000032503">
    <property type="component" value="Unassembled WGS sequence"/>
</dbReference>
<proteinExistence type="predicted"/>
<feature type="domain" description="CAAX prenyl protease 2/Lysostaphin resistance protein A-like" evidence="2">
    <location>
        <begin position="161"/>
        <end position="262"/>
    </location>
</feature>
<organism evidence="3 4">
    <name type="scientific">Agreia bicolorata</name>
    <dbReference type="NCBI Taxonomy" id="110935"/>
    <lineage>
        <taxon>Bacteria</taxon>
        <taxon>Bacillati</taxon>
        <taxon>Actinomycetota</taxon>
        <taxon>Actinomycetes</taxon>
        <taxon>Micrococcales</taxon>
        <taxon>Microbacteriaceae</taxon>
        <taxon>Agreia</taxon>
    </lineage>
</organism>
<feature type="transmembrane region" description="Helical" evidence="1">
    <location>
        <begin position="49"/>
        <end position="69"/>
    </location>
</feature>
<dbReference type="PANTHER" id="PTHR35797">
    <property type="entry name" value="PROTEASE-RELATED"/>
    <property type="match status" value="1"/>
</dbReference>
<name>A0ABR5CJB5_9MICO</name>